<protein>
    <submittedName>
        <fullName evidence="1">Uncharacterized protein</fullName>
    </submittedName>
</protein>
<dbReference type="Proteomes" id="UP000000441">
    <property type="component" value="Chromosome"/>
</dbReference>
<accession>B9J032</accession>
<organism evidence="1 2">
    <name type="scientific">Bacillus cereus (strain Q1)</name>
    <dbReference type="NCBI Taxonomy" id="361100"/>
    <lineage>
        <taxon>Bacteria</taxon>
        <taxon>Bacillati</taxon>
        <taxon>Bacillota</taxon>
        <taxon>Bacilli</taxon>
        <taxon>Bacillales</taxon>
        <taxon>Bacillaceae</taxon>
        <taxon>Bacillus</taxon>
        <taxon>Bacillus cereus group</taxon>
    </lineage>
</organism>
<dbReference type="KEGG" id="bcq:BCQ_4336"/>
<evidence type="ECO:0000313" key="1">
    <source>
        <dbReference type="EMBL" id="ACM14762.1"/>
    </source>
</evidence>
<gene>
    <name evidence="1" type="ordered locus">BCQ_4336</name>
</gene>
<name>B9J032_BACCQ</name>
<dbReference type="EMBL" id="CP000227">
    <property type="protein sequence ID" value="ACM14762.1"/>
    <property type="molecule type" value="Genomic_DNA"/>
</dbReference>
<dbReference type="HOGENOM" id="CLU_219956_0_0_9"/>
<dbReference type="AlphaFoldDB" id="B9J032"/>
<evidence type="ECO:0000313" key="2">
    <source>
        <dbReference type="Proteomes" id="UP000000441"/>
    </source>
</evidence>
<proteinExistence type="predicted"/>
<reference evidence="1 2" key="1">
    <citation type="journal article" date="2009" name="J. Bacteriol.">
        <title>Complete genome sequence of the extremophilic Bacillus cereus strain Q1 with industrial applications.</title>
        <authorList>
            <person name="Xiong Z."/>
            <person name="Jiang Y."/>
            <person name="Qi D."/>
            <person name="Lu H."/>
            <person name="Yang F."/>
            <person name="Yang J."/>
            <person name="Chen L."/>
            <person name="Sun L."/>
            <person name="Xu X."/>
            <person name="Xue Y."/>
            <person name="Zhu Y."/>
            <person name="Jin Q."/>
        </authorList>
    </citation>
    <scope>NUCLEOTIDE SEQUENCE [LARGE SCALE GENOMIC DNA]</scope>
    <source>
        <strain evidence="1 2">Q1</strain>
    </source>
</reference>
<sequence length="30" mass="3419">MCMQNGEKEFRLSKKAKVQATGVRIACNNY</sequence>